<name>A0AAV2TYR7_CALDB</name>
<dbReference type="GO" id="GO:0032543">
    <property type="term" value="P:mitochondrial translation"/>
    <property type="evidence" value="ECO:0007669"/>
    <property type="project" value="InterPro"/>
</dbReference>
<dbReference type="InterPro" id="IPR039848">
    <property type="entry name" value="Ribosomal_mS35_mt"/>
</dbReference>
<dbReference type="InterPro" id="IPR019349">
    <property type="entry name" value="Ribosomal_mS35_mit"/>
</dbReference>
<protein>
    <recommendedName>
        <fullName evidence="2">Small ribosomal subunit protein mS35 mitochondrial conserved domain-containing protein</fullName>
    </recommendedName>
</protein>
<gene>
    <name evidence="3" type="ORF">CDAUBV1_LOCUS17297</name>
</gene>
<dbReference type="Pfam" id="PF10213">
    <property type="entry name" value="MRP-S28"/>
    <property type="match status" value="1"/>
</dbReference>
<feature type="region of interest" description="Disordered" evidence="1">
    <location>
        <begin position="362"/>
        <end position="385"/>
    </location>
</feature>
<feature type="domain" description="Small ribosomal subunit protein mS35 mitochondrial conserved" evidence="2">
    <location>
        <begin position="160"/>
        <end position="241"/>
    </location>
</feature>
<accession>A0AAV2TYR7</accession>
<dbReference type="GO" id="GO:0003735">
    <property type="term" value="F:structural constituent of ribosome"/>
    <property type="evidence" value="ECO:0007669"/>
    <property type="project" value="InterPro"/>
</dbReference>
<dbReference type="Proteomes" id="UP001497525">
    <property type="component" value="Unassembled WGS sequence"/>
</dbReference>
<dbReference type="AlphaFoldDB" id="A0AAV2TYR7"/>
<feature type="compositionally biased region" description="Low complexity" evidence="1">
    <location>
        <begin position="376"/>
        <end position="385"/>
    </location>
</feature>
<dbReference type="PANTHER" id="PTHR13490">
    <property type="entry name" value="MITOCHONDRIAL 28S RIBOSOMAL PROTEIN S28"/>
    <property type="match status" value="1"/>
</dbReference>
<reference evidence="3" key="1">
    <citation type="submission" date="2024-06" db="EMBL/GenBank/DDBJ databases">
        <authorList>
            <person name="Liu X."/>
            <person name="Lenzi L."/>
            <person name="Haldenby T S."/>
            <person name="Uol C."/>
        </authorList>
    </citation>
    <scope>NUCLEOTIDE SEQUENCE</scope>
</reference>
<comment type="caution">
    <text evidence="3">The sequence shown here is derived from an EMBL/GenBank/DDBJ whole genome shotgun (WGS) entry which is preliminary data.</text>
</comment>
<evidence type="ECO:0000313" key="3">
    <source>
        <dbReference type="EMBL" id="CAL5142013.1"/>
    </source>
</evidence>
<dbReference type="PANTHER" id="PTHR13490:SF0">
    <property type="entry name" value="SMALL RIBOSOMAL SUBUNIT PROTEIN MS35"/>
    <property type="match status" value="1"/>
</dbReference>
<evidence type="ECO:0000256" key="1">
    <source>
        <dbReference type="SAM" id="MobiDB-lite"/>
    </source>
</evidence>
<evidence type="ECO:0000313" key="4">
    <source>
        <dbReference type="Proteomes" id="UP001497525"/>
    </source>
</evidence>
<dbReference type="EMBL" id="CAXLJL010000934">
    <property type="protein sequence ID" value="CAL5142013.1"/>
    <property type="molecule type" value="Genomic_DNA"/>
</dbReference>
<evidence type="ECO:0000259" key="2">
    <source>
        <dbReference type="Pfam" id="PF10213"/>
    </source>
</evidence>
<sequence length="385" mass="44141">MRLLIIVRRAFGSVTSPQKFPPLEIRGLTDVNKKVARSGIVPERKPPFCSRYPEKISWTDLWPAASSFNYSVVPFSIRQGYCKNLFENSGVSPGKYANAELMKIPNFLHLTKAHIKRHCDAIKKFCTDWPKGLNSEESITTHYPVEIIHSNYVFSAPSIRDPRARIVKIRVPLSRFALDDRAKRKLLRLVLGPGPGNKIAEYDYSTDILQLTSGRCPTSKQNTDYLIYVLTVLILESNKVEKWEENNHDYDWLTFDWFRSCSRDRLLSLMSNHTKKQESNSPTRSDGSAPLKFDEFPQIQQYRKALDSIWLKNDILQTNPWIQRPDPPKYRHCQYPPVKNVPFEPVPGADDETNLKSYGKATRSLFGLSTPPESNTTTTTTQSSQ</sequence>
<proteinExistence type="predicted"/>
<dbReference type="GO" id="GO:0005763">
    <property type="term" value="C:mitochondrial small ribosomal subunit"/>
    <property type="evidence" value="ECO:0007669"/>
    <property type="project" value="TreeGrafter"/>
</dbReference>
<organism evidence="3 4">
    <name type="scientific">Calicophoron daubneyi</name>
    <name type="common">Rumen fluke</name>
    <name type="synonym">Paramphistomum daubneyi</name>
    <dbReference type="NCBI Taxonomy" id="300641"/>
    <lineage>
        <taxon>Eukaryota</taxon>
        <taxon>Metazoa</taxon>
        <taxon>Spiralia</taxon>
        <taxon>Lophotrochozoa</taxon>
        <taxon>Platyhelminthes</taxon>
        <taxon>Trematoda</taxon>
        <taxon>Digenea</taxon>
        <taxon>Plagiorchiida</taxon>
        <taxon>Pronocephalata</taxon>
        <taxon>Paramphistomoidea</taxon>
        <taxon>Paramphistomidae</taxon>
        <taxon>Calicophoron</taxon>
    </lineage>
</organism>